<evidence type="ECO:0000256" key="6">
    <source>
        <dbReference type="ARBA" id="ARBA00022989"/>
    </source>
</evidence>
<evidence type="ECO:0000256" key="7">
    <source>
        <dbReference type="ARBA" id="ARBA00023136"/>
    </source>
</evidence>
<dbReference type="GO" id="GO:0005886">
    <property type="term" value="C:plasma membrane"/>
    <property type="evidence" value="ECO:0007669"/>
    <property type="project" value="UniProtKB-SubCell"/>
</dbReference>
<dbReference type="AlphaFoldDB" id="A0A2P8DMU8"/>
<dbReference type="InterPro" id="IPR000522">
    <property type="entry name" value="ABC_transptr_permease_BtuC"/>
</dbReference>
<reference evidence="9 10" key="1">
    <citation type="submission" date="2018-03" db="EMBL/GenBank/DDBJ databases">
        <title>Genomic Encyclopedia of Archaeal and Bacterial Type Strains, Phase II (KMG-II): from individual species to whole genera.</title>
        <authorList>
            <person name="Goeker M."/>
        </authorList>
    </citation>
    <scope>NUCLEOTIDE SEQUENCE [LARGE SCALE GENOMIC DNA]</scope>
    <source>
        <strain evidence="9 10">DSM 45312</strain>
    </source>
</reference>
<dbReference type="FunFam" id="1.10.3470.10:FF:000001">
    <property type="entry name" value="Vitamin B12 ABC transporter permease BtuC"/>
    <property type="match status" value="1"/>
</dbReference>
<feature type="transmembrane region" description="Helical" evidence="8">
    <location>
        <begin position="264"/>
        <end position="291"/>
    </location>
</feature>
<evidence type="ECO:0000256" key="4">
    <source>
        <dbReference type="ARBA" id="ARBA00022475"/>
    </source>
</evidence>
<proteinExistence type="inferred from homology"/>
<keyword evidence="10" id="KW-1185">Reference proteome</keyword>
<dbReference type="Gene3D" id="1.10.3470.10">
    <property type="entry name" value="ABC transporter involved in vitamin B12 uptake, BtuC"/>
    <property type="match status" value="1"/>
</dbReference>
<protein>
    <submittedName>
        <fullName evidence="9">Iron complex transport system permease protein</fullName>
    </submittedName>
</protein>
<comment type="similarity">
    <text evidence="2">Belongs to the binding-protein-dependent transport system permease family. FecCD subfamily.</text>
</comment>
<keyword evidence="3" id="KW-0813">Transport</keyword>
<evidence type="ECO:0000256" key="5">
    <source>
        <dbReference type="ARBA" id="ARBA00022692"/>
    </source>
</evidence>
<feature type="transmembrane region" description="Helical" evidence="8">
    <location>
        <begin position="218"/>
        <end position="238"/>
    </location>
</feature>
<keyword evidence="5 8" id="KW-0812">Transmembrane</keyword>
<dbReference type="SUPFAM" id="SSF81345">
    <property type="entry name" value="ABC transporter involved in vitamin B12 uptake, BtuC"/>
    <property type="match status" value="1"/>
</dbReference>
<comment type="subcellular location">
    <subcellularLocation>
        <location evidence="1">Cell membrane</location>
        <topology evidence="1">Multi-pass membrane protein</topology>
    </subcellularLocation>
</comment>
<keyword evidence="7 8" id="KW-0472">Membrane</keyword>
<evidence type="ECO:0000256" key="1">
    <source>
        <dbReference type="ARBA" id="ARBA00004651"/>
    </source>
</evidence>
<feature type="transmembrane region" description="Helical" evidence="8">
    <location>
        <begin position="37"/>
        <end position="57"/>
    </location>
</feature>
<dbReference type="Pfam" id="PF01032">
    <property type="entry name" value="FecCD"/>
    <property type="match status" value="1"/>
</dbReference>
<dbReference type="PANTHER" id="PTHR30472:SF24">
    <property type="entry name" value="FERRIC ENTEROBACTIN TRANSPORT SYSTEM PERMEASE PROTEIN FEPG"/>
    <property type="match status" value="1"/>
</dbReference>
<name>A0A2P8DMU8_9ACTN</name>
<feature type="transmembrane region" description="Helical" evidence="8">
    <location>
        <begin position="132"/>
        <end position="165"/>
    </location>
</feature>
<dbReference type="Proteomes" id="UP000240542">
    <property type="component" value="Unassembled WGS sequence"/>
</dbReference>
<evidence type="ECO:0000256" key="3">
    <source>
        <dbReference type="ARBA" id="ARBA00022448"/>
    </source>
</evidence>
<evidence type="ECO:0000256" key="2">
    <source>
        <dbReference type="ARBA" id="ARBA00007935"/>
    </source>
</evidence>
<comment type="caution">
    <text evidence="9">The sequence shown here is derived from an EMBL/GenBank/DDBJ whole genome shotgun (WGS) entry which is preliminary data.</text>
</comment>
<sequence>MTATLPNRSDPAGAAPPARVMRLAGGRVSFRLRRRMAVVYGVLAAGVVTVFCVSLMVGDYAIALPDALLALVGSGERLDVFFVQGVRLPRAWTAALVGAALGVAGAVFQSLSRNPLGSPDIIGFTQGASAGAVLNILVLGGGMVATSVSAVLGGVVTAGLVYLLAMKNGVQGYRLILVGIGISAMLLSLRDYLITRAELNDAIQAQVWMIGSLNGRDWPQVIAVAAGAGVLIPVIFALGPRLRLMEMGDDIAQSLGVRIQSTQAIALLTASALTGVAIAVAGPIAFVALMAPQTARRLAHADGTTLVGSALMGAFLLLLADLAAQRALAPTQLPVGVVTAVLGGSYLVWLLHREWRTGRA</sequence>
<evidence type="ECO:0000256" key="8">
    <source>
        <dbReference type="SAM" id="Phobius"/>
    </source>
</evidence>
<gene>
    <name evidence="9" type="ORF">CLV63_105203</name>
</gene>
<keyword evidence="6 8" id="KW-1133">Transmembrane helix</keyword>
<keyword evidence="4" id="KW-1003">Cell membrane</keyword>
<evidence type="ECO:0000313" key="9">
    <source>
        <dbReference type="EMBL" id="PSK98529.1"/>
    </source>
</evidence>
<feature type="transmembrane region" description="Helical" evidence="8">
    <location>
        <begin position="332"/>
        <end position="351"/>
    </location>
</feature>
<dbReference type="GO" id="GO:0022857">
    <property type="term" value="F:transmembrane transporter activity"/>
    <property type="evidence" value="ECO:0007669"/>
    <property type="project" value="InterPro"/>
</dbReference>
<dbReference type="EMBL" id="PYGA01000005">
    <property type="protein sequence ID" value="PSK98529.1"/>
    <property type="molecule type" value="Genomic_DNA"/>
</dbReference>
<feature type="transmembrane region" description="Helical" evidence="8">
    <location>
        <begin position="171"/>
        <end position="189"/>
    </location>
</feature>
<dbReference type="InterPro" id="IPR037294">
    <property type="entry name" value="ABC_BtuC-like"/>
</dbReference>
<dbReference type="RefSeq" id="WP_394339755.1">
    <property type="nucleotide sequence ID" value="NZ_PYGA01000005.1"/>
</dbReference>
<feature type="transmembrane region" description="Helical" evidence="8">
    <location>
        <begin position="303"/>
        <end position="320"/>
    </location>
</feature>
<accession>A0A2P8DMU8</accession>
<feature type="transmembrane region" description="Helical" evidence="8">
    <location>
        <begin position="91"/>
        <end position="111"/>
    </location>
</feature>
<organism evidence="9 10">
    <name type="scientific">Murinocardiopsis flavida</name>
    <dbReference type="NCBI Taxonomy" id="645275"/>
    <lineage>
        <taxon>Bacteria</taxon>
        <taxon>Bacillati</taxon>
        <taxon>Actinomycetota</taxon>
        <taxon>Actinomycetes</taxon>
        <taxon>Streptosporangiales</taxon>
        <taxon>Nocardiopsidaceae</taxon>
        <taxon>Murinocardiopsis</taxon>
    </lineage>
</organism>
<dbReference type="PANTHER" id="PTHR30472">
    <property type="entry name" value="FERRIC ENTEROBACTIN TRANSPORT SYSTEM PERMEASE PROTEIN"/>
    <property type="match status" value="1"/>
</dbReference>
<dbReference type="CDD" id="cd06550">
    <property type="entry name" value="TM_ABC_iron-siderophores_like"/>
    <property type="match status" value="1"/>
</dbReference>
<evidence type="ECO:0000313" key="10">
    <source>
        <dbReference type="Proteomes" id="UP000240542"/>
    </source>
</evidence>
<dbReference type="GO" id="GO:0033214">
    <property type="term" value="P:siderophore-iron import into cell"/>
    <property type="evidence" value="ECO:0007669"/>
    <property type="project" value="TreeGrafter"/>
</dbReference>